<dbReference type="InterPro" id="IPR052895">
    <property type="entry name" value="HetReg/Transcr_Mod"/>
</dbReference>
<dbReference type="AlphaFoldDB" id="A0A163HDW3"/>
<dbReference type="OrthoDB" id="5386682at2759"/>
<sequence>MASSTGIGKVGNEHHEHSFSASNEKHFQFAVPSSRKMAVAVWFKSVIMCSLALPTKQFFQKQPRHENSGRRDGPSQHVKIEAQLCTVDLYNSSQHSVGKTSINKSPVAAPSELLDSVNTERLLEEPSPTPVLYEFMPHNDSIRLLRLHKGALADPVEFTLEFARLDHIALEYEALSYVWGPDVPTSYIVHRISQKATPVTPNLYEALHNVRWCDRDRLLWVDALCINQEDRKEKGTQVRRMNSIYSRASRVLVWLGPSAGEATGAFGVLCALANEALQKQLHVDTDGVEEAQYTTTSHEHEPIVLDAVPHIRKEDLWGKVMLFFCQAWYTRLWVLQEIVLAREATVVWGDCSISWKHVGAAIESIRANELLHMILATRNLQNAFFMWHLSTAHRNSEHLHSDDSSPKSNRNELFPFFHLLDIARSFEVTDPRDKIYGLLGFSTTDNGFSAGDITPDYTLSTSEVYTQVTRSFIEKDQNLDILALALYVAPRWRQPEDYIDNLPSWAPNFNSKTTAFPISNMNSKHQYSAGFARPMCLLPSPTHNTLRLKGVQLDTIRTTGPGTEFQHLHMIKPYFRLLLKWSIDAGVFRDKIAATLTAGRNRDGRLLSPAQKEMYRTHLMQLLEYNNTDVSAFPAGLVADGAHEAQEALWRFVTYRTPFITGKGAFGLGPREAKEGDAVVVLWGGQCPFVVSAAGDDGQWVLQGECFVQEWMHGEAVQALVDDEGIEDGVFELL</sequence>
<comment type="caution">
    <text evidence="1">The sequence shown here is derived from an EMBL/GenBank/DDBJ whole genome shotgun (WGS) entry which is preliminary data.</text>
</comment>
<dbReference type="PANTHER" id="PTHR24148:SF64">
    <property type="entry name" value="HETEROKARYON INCOMPATIBILITY DOMAIN-CONTAINING PROTEIN"/>
    <property type="match status" value="1"/>
</dbReference>
<accession>A0A163HDW3</accession>
<reference evidence="1 2" key="1">
    <citation type="journal article" date="2016" name="Sci. Rep.">
        <title>Draft genome sequencing and secretome analysis of fungal phytopathogen Ascochyta rabiei provides insight into the necrotrophic effector repertoire.</title>
        <authorList>
            <person name="Verma S."/>
            <person name="Gazara R.K."/>
            <person name="Nizam S."/>
            <person name="Parween S."/>
            <person name="Chattopadhyay D."/>
            <person name="Verma P.K."/>
        </authorList>
    </citation>
    <scope>NUCLEOTIDE SEQUENCE [LARGE SCALE GENOMIC DNA]</scope>
    <source>
        <strain evidence="1 2">ArDII</strain>
    </source>
</reference>
<dbReference type="Proteomes" id="UP000076837">
    <property type="component" value="Unassembled WGS sequence"/>
</dbReference>
<dbReference type="PANTHER" id="PTHR24148">
    <property type="entry name" value="ANKYRIN REPEAT DOMAIN-CONTAINING PROTEIN 39 HOMOLOG-RELATED"/>
    <property type="match status" value="1"/>
</dbReference>
<proteinExistence type="predicted"/>
<dbReference type="InterPro" id="IPR010730">
    <property type="entry name" value="HET"/>
</dbReference>
<name>A0A163HDW3_DIDRA</name>
<protein>
    <submittedName>
        <fullName evidence="1">Uncharacterized protein</fullName>
    </submittedName>
</protein>
<evidence type="ECO:0000313" key="2">
    <source>
        <dbReference type="Proteomes" id="UP000076837"/>
    </source>
</evidence>
<dbReference type="Pfam" id="PF06985">
    <property type="entry name" value="HET"/>
    <property type="match status" value="1"/>
</dbReference>
<dbReference type="Pfam" id="PF26639">
    <property type="entry name" value="Het-6_barrel"/>
    <property type="match status" value="1"/>
</dbReference>
<evidence type="ECO:0000313" key="1">
    <source>
        <dbReference type="EMBL" id="KZM25251.1"/>
    </source>
</evidence>
<dbReference type="EMBL" id="JYNV01000132">
    <property type="protein sequence ID" value="KZM25251.1"/>
    <property type="molecule type" value="Genomic_DNA"/>
</dbReference>
<dbReference type="STRING" id="5454.A0A163HDW3"/>
<organism evidence="1 2">
    <name type="scientific">Didymella rabiei</name>
    <name type="common">Chickpea ascochyta blight fungus</name>
    <name type="synonym">Mycosphaerella rabiei</name>
    <dbReference type="NCBI Taxonomy" id="5454"/>
    <lineage>
        <taxon>Eukaryota</taxon>
        <taxon>Fungi</taxon>
        <taxon>Dikarya</taxon>
        <taxon>Ascomycota</taxon>
        <taxon>Pezizomycotina</taxon>
        <taxon>Dothideomycetes</taxon>
        <taxon>Pleosporomycetidae</taxon>
        <taxon>Pleosporales</taxon>
        <taxon>Pleosporineae</taxon>
        <taxon>Didymellaceae</taxon>
        <taxon>Ascochyta</taxon>
    </lineage>
</organism>
<gene>
    <name evidence="1" type="ORF">ST47_g3623</name>
</gene>
<keyword evidence="2" id="KW-1185">Reference proteome</keyword>